<comment type="similarity">
    <text evidence="3">Belongs to the ABC transporter superfamily. ABCB family. Multidrug resistance exporter (TC 3.A.1.201) subfamily.</text>
</comment>
<dbReference type="CDD" id="cd18577">
    <property type="entry name" value="ABC_6TM_Pgp_ABCB1_D1_like"/>
    <property type="match status" value="1"/>
</dbReference>
<evidence type="ECO:0000256" key="3">
    <source>
        <dbReference type="ARBA" id="ARBA00007577"/>
    </source>
</evidence>
<feature type="transmembrane region" description="Helical" evidence="11">
    <location>
        <begin position="342"/>
        <end position="363"/>
    </location>
</feature>
<feature type="domain" description="ABC transporter" evidence="12">
    <location>
        <begin position="404"/>
        <end position="709"/>
    </location>
</feature>
<dbReference type="GO" id="GO:0016491">
    <property type="term" value="F:oxidoreductase activity"/>
    <property type="evidence" value="ECO:0007669"/>
    <property type="project" value="InterPro"/>
</dbReference>
<dbReference type="InterPro" id="IPR003439">
    <property type="entry name" value="ABC_transporter-like_ATP-bd"/>
</dbReference>
<dbReference type="Gene3D" id="3.40.462.20">
    <property type="match status" value="1"/>
</dbReference>
<keyword evidence="16" id="KW-1185">Reference proteome</keyword>
<feature type="region of interest" description="Disordered" evidence="10">
    <location>
        <begin position="36"/>
        <end position="56"/>
    </location>
</feature>
<feature type="compositionally biased region" description="Basic and acidic residues" evidence="10">
    <location>
        <begin position="2055"/>
        <end position="2066"/>
    </location>
</feature>
<protein>
    <submittedName>
        <fullName evidence="15">Uncharacterized protein</fullName>
    </submittedName>
</protein>
<dbReference type="InterPro" id="IPR006094">
    <property type="entry name" value="Oxid_FAD_bind_N"/>
</dbReference>
<dbReference type="InterPro" id="IPR036318">
    <property type="entry name" value="FAD-bd_PCMH-like_sf"/>
</dbReference>
<feature type="transmembrane region" description="Helical" evidence="11">
    <location>
        <begin position="226"/>
        <end position="245"/>
    </location>
</feature>
<dbReference type="GO" id="GO:0016887">
    <property type="term" value="F:ATP hydrolysis activity"/>
    <property type="evidence" value="ECO:0007669"/>
    <property type="project" value="InterPro"/>
</dbReference>
<evidence type="ECO:0000256" key="6">
    <source>
        <dbReference type="ARBA" id="ARBA00022741"/>
    </source>
</evidence>
<dbReference type="PROSITE" id="PS50893">
    <property type="entry name" value="ABC_TRANSPORTER_2"/>
    <property type="match status" value="2"/>
</dbReference>
<comment type="subcellular location">
    <subcellularLocation>
        <location evidence="1">Membrane</location>
        <topology evidence="1">Multi-pass membrane protein</topology>
    </subcellularLocation>
</comment>
<feature type="transmembrane region" description="Helical" evidence="11">
    <location>
        <begin position="776"/>
        <end position="799"/>
    </location>
</feature>
<reference evidence="15 16" key="1">
    <citation type="submission" date="2021-02" db="EMBL/GenBank/DDBJ databases">
        <title>Genome assembly of Pseudopithomyces chartarum.</title>
        <authorList>
            <person name="Jauregui R."/>
            <person name="Singh J."/>
            <person name="Voisey C."/>
        </authorList>
    </citation>
    <scope>NUCLEOTIDE SEQUENCE [LARGE SCALE GENOMIC DNA]</scope>
    <source>
        <strain evidence="15 16">AGR01</strain>
    </source>
</reference>
<dbReference type="InterPro" id="IPR016169">
    <property type="entry name" value="FAD-bd_PCMH_sub2"/>
</dbReference>
<dbReference type="InterPro" id="IPR017871">
    <property type="entry name" value="ABC_transporter-like_CS"/>
</dbReference>
<dbReference type="InterPro" id="IPR036640">
    <property type="entry name" value="ABC1_TM_sf"/>
</dbReference>
<dbReference type="GO" id="GO:0090374">
    <property type="term" value="P:oligopeptide export from mitochondrion"/>
    <property type="evidence" value="ECO:0007669"/>
    <property type="project" value="TreeGrafter"/>
</dbReference>
<dbReference type="PROSITE" id="PS50929">
    <property type="entry name" value="ABC_TM1F"/>
    <property type="match status" value="2"/>
</dbReference>
<dbReference type="GO" id="GO:0071949">
    <property type="term" value="F:FAD binding"/>
    <property type="evidence" value="ECO:0007669"/>
    <property type="project" value="InterPro"/>
</dbReference>
<feature type="transmembrane region" description="Helical" evidence="11">
    <location>
        <begin position="304"/>
        <end position="330"/>
    </location>
</feature>
<feature type="transmembrane region" description="Helical" evidence="11">
    <location>
        <begin position="899"/>
        <end position="919"/>
    </location>
</feature>
<keyword evidence="9 11" id="KW-0472">Membrane</keyword>
<feature type="domain" description="FAD-binding PCMH-type" evidence="14">
    <location>
        <begin position="1481"/>
        <end position="1677"/>
    </location>
</feature>
<keyword evidence="5 11" id="KW-0812">Transmembrane</keyword>
<dbReference type="Pfam" id="PF08031">
    <property type="entry name" value="BBE"/>
    <property type="match status" value="1"/>
</dbReference>
<comment type="caution">
    <text evidence="15">The sequence shown here is derived from an EMBL/GenBank/DDBJ whole genome shotgun (WGS) entry which is preliminary data.</text>
</comment>
<dbReference type="SUPFAM" id="SSF56176">
    <property type="entry name" value="FAD-binding/transporter-associated domain-like"/>
    <property type="match status" value="1"/>
</dbReference>
<dbReference type="Pfam" id="PF00005">
    <property type="entry name" value="ABC_tran"/>
    <property type="match status" value="3"/>
</dbReference>
<dbReference type="PROSITE" id="PS00211">
    <property type="entry name" value="ABC_TRANSPORTER_1"/>
    <property type="match status" value="2"/>
</dbReference>
<dbReference type="Pfam" id="PF00664">
    <property type="entry name" value="ABC_membrane"/>
    <property type="match status" value="2"/>
</dbReference>
<dbReference type="FunFam" id="1.20.1560.10:FF:000057">
    <property type="entry name" value="ABC multidrug transporter SitT"/>
    <property type="match status" value="1"/>
</dbReference>
<dbReference type="InterPro" id="IPR039421">
    <property type="entry name" value="Type_1_exporter"/>
</dbReference>
<dbReference type="EMBL" id="WVTA01000016">
    <property type="protein sequence ID" value="KAK3201310.1"/>
    <property type="molecule type" value="Genomic_DNA"/>
</dbReference>
<feature type="transmembrane region" description="Helical" evidence="11">
    <location>
        <begin position="1337"/>
        <end position="1358"/>
    </location>
</feature>
<dbReference type="Gene3D" id="3.30.465.10">
    <property type="match status" value="2"/>
</dbReference>
<feature type="compositionally biased region" description="Basic and acidic residues" evidence="10">
    <location>
        <begin position="495"/>
        <end position="508"/>
    </location>
</feature>
<proteinExistence type="inferred from homology"/>
<sequence length="2141" mass="234392">MAVAKDGVLPPPTAAVVQNPAEPTRLVQEAAAQEVDLTEKVDDSDDVSSQKKKKKEPGMGNYFRVFTYGTKLDALFMVLCVITSIGSGIAMPLMNIVFGQLVGHFADYFLPNTTVTKQEFQSQVNKQALYIVYLFIAKFFLTYISMFTVRISGLRISAALRLAYLRATFAQPVSVIDTISPGKVSTRITTSSNTIQLGISQQLALLFQSLAFTIGLYVVAFVKGPILTLIASISLPFIVITYGLIFPPLMKEAKATEAILEEASAVAYEIFSSIRIVAAFGAQDKLAKQHEVLLDKAKKQGRKVAPWMGLMMAPSMMAMYGTFGLAFWFAVRQYEHGHTSNVGDVVVVLFSVMTAVLLIGRIAGPAIAITKAATAATEIFATIDAETPDISGFKDPDVSADGSITFENVAFSYPSRPNVQILDNLNATFESGKVTAIVGPSGSGKSTVVGLIQRWYELMGTTAKEVTMDQTEDTAPADLTEKNSSQGEKKKTKKNKENGKTKDEKEKEAEEVDLGPNTCTGTVRIGNTDLRSVDLKWWRSQIGLVQQEPFLFNDTLFNNVAFGLCGTQWEDLPKDDKMKMVKEACTEAYADEFIAKLPLGFETKVGESGIKLSGGQRQRIAIARGIVKQPPILILDEATSAIDVRSERIVQEALDRVSKNRTTIVIAHRLSTIKRADKIVVMRKGKLVEQGSHEELLQIQDGVYHGLVYAQALAMDEDDEKADSVVLHKEKTVEAITDRRSESVDSRPTSREEPQWKEKGFLASGGLMIAEQRNHVIPYLVALLGILCAGAVYPIQAYVFANVVQVFTLTGQDFIDKGYFWSGMFGVEAAGVGIAYFAVGFCTHLVAIAITRNYRQEYLINMIRQRIPFFDLEGHSAGTLTSRLSGDSTQLQQLMSTEMSLAAVAIVNLLGSTIIAFVYGWKLSLVSLFAALPPILAAGYLRLSLEQKFEKTNAAVFEESSQFGTEAVGAFRTVSSLIMEDMIGDRYEALLQHHVKSAFSQARVGTIVFAASDSVELACMALAFWYGGTLLASYEYNLVDFFIVYMAIIQGAVAAGMWFSFAPNIAQATGAANRILSMRPSQDAPPPSYVPIPQSAFGVGIDFRSVNFTYRSRPTPVLNNLNISVRPGQFAALVGASGCGKSTTISLLERFYDATSGTVEYNGQDITTLDPNEYRKNISLVSQEPTLYEGSIKDNIALSVDEATQEEIETACRDAQIHDFIASLPDGYATVLGPKGMSLSGGQKQRLSLARALLRQPKLLLLDEATSSLDSESEKLVQDAIERAAGESGRTVIAVAHRLATIQKADIIFVLGSGKVLEEGDHQSLLRMRGVYYQMGIYQLNMFIYGIILLLTTAVLSLEFGFESIQLAESETVQYAAIRFGDRSNPSPQASCRYTPDDDEWPSDAEWAQLNQTLNGALLKPRPLAISCYAGPLYDAAKCAGLKSSWTSMAQHANHPISVMSQWASGLTCVPTGSPQTLCAQGGFPLYAVNATTVRHVQMAVNFARNKNIRIVIKNSGHNFNGNNIGGYALSIWVHNLKGTKYYDNYQTTNYVGRAIALAGGTRATEVSTASRTYNTTILNAGGGDVAVAGGYFQGAGHSTYASFYGLAADHVLQISAVAADGRFVVADAQTNSDLFWAFRGGGGGSYHLPFLKAFMLTYRAGTFGVVTSIVVRTFPLTPVASTSITFSTVSRTGIPGVSNSSFWAGIQEYLNFSTPICDNKGFAYNFIRHETSSGARGITFTSSISLPNRTAAELRAFTRPFLQRMNQVGIPLSVPAIQMLDFPIVPSEHRTSVSVNDQKSSMIENTRGISSKKKRALGDTVGNTLIASRLFQRSNYADASAIAQLLAVIRSTVEKGGYEIHGQVMGPTLANSGNPDNAILPAFRTTIMHTQAYEPNAWWDGLTTAQTPDQQVERHDRLQSYMQTWRDISPTGGAYMNEGDMQDSEWKHTFYGDNYQKLVQVKRNWDPWNLFWVISGVLSDEWEQTIMAVDNTHNSVDETNDLGRARFDHDTAAVGDRDNAFWTNGPVLVRQGRAPAGMEQEIFQWNTFQYETSDRDSREELKGDLHGGQLHRQNRAARGEPIGPPPPRETRKRRGGGMGQEERNGVQVLVCGRESENAPKMAKGKPKELEDELFWEEPIC</sequence>
<feature type="transmembrane region" description="Helical" evidence="11">
    <location>
        <begin position="1038"/>
        <end position="1059"/>
    </location>
</feature>
<dbReference type="FunFam" id="3.40.50.300:FF:000913">
    <property type="entry name" value="ABC multidrug transporter SitT"/>
    <property type="match status" value="1"/>
</dbReference>
<feature type="region of interest" description="Disordered" evidence="10">
    <location>
        <begin position="467"/>
        <end position="520"/>
    </location>
</feature>
<dbReference type="InterPro" id="IPR011527">
    <property type="entry name" value="ABC1_TM_dom"/>
</dbReference>
<evidence type="ECO:0000256" key="5">
    <source>
        <dbReference type="ARBA" id="ARBA00022692"/>
    </source>
</evidence>
<feature type="transmembrane region" description="Helical" evidence="11">
    <location>
        <begin position="819"/>
        <end position="850"/>
    </location>
</feature>
<evidence type="ECO:0000256" key="11">
    <source>
        <dbReference type="SAM" id="Phobius"/>
    </source>
</evidence>
<feature type="region of interest" description="Disordered" evidence="10">
    <location>
        <begin position="2055"/>
        <end position="2141"/>
    </location>
</feature>
<feature type="transmembrane region" description="Helical" evidence="11">
    <location>
        <begin position="1004"/>
        <end position="1026"/>
    </location>
</feature>
<feature type="domain" description="ABC transmembrane type-1" evidence="13">
    <location>
        <begin position="78"/>
        <end position="371"/>
    </location>
</feature>
<evidence type="ECO:0000256" key="4">
    <source>
        <dbReference type="ARBA" id="ARBA00022448"/>
    </source>
</evidence>
<keyword evidence="4" id="KW-0813">Transport</keyword>
<organism evidence="15 16">
    <name type="scientific">Pseudopithomyces chartarum</name>
    <dbReference type="NCBI Taxonomy" id="1892770"/>
    <lineage>
        <taxon>Eukaryota</taxon>
        <taxon>Fungi</taxon>
        <taxon>Dikarya</taxon>
        <taxon>Ascomycota</taxon>
        <taxon>Pezizomycotina</taxon>
        <taxon>Dothideomycetes</taxon>
        <taxon>Pleosporomycetidae</taxon>
        <taxon>Pleosporales</taxon>
        <taxon>Massarineae</taxon>
        <taxon>Didymosphaeriaceae</taxon>
        <taxon>Pseudopithomyces</taxon>
    </lineage>
</organism>
<feature type="transmembrane region" description="Helical" evidence="11">
    <location>
        <begin position="925"/>
        <end position="943"/>
    </location>
</feature>
<feature type="domain" description="ABC transmembrane type-1" evidence="13">
    <location>
        <begin position="780"/>
        <end position="1067"/>
    </location>
</feature>
<accession>A0AAN6LS89</accession>
<name>A0AAN6LS89_9PLEO</name>
<dbReference type="SUPFAM" id="SSF52540">
    <property type="entry name" value="P-loop containing nucleoside triphosphate hydrolases"/>
    <property type="match status" value="3"/>
</dbReference>
<feature type="transmembrane region" description="Helical" evidence="11">
    <location>
        <begin position="74"/>
        <end position="98"/>
    </location>
</feature>
<evidence type="ECO:0000256" key="10">
    <source>
        <dbReference type="SAM" id="MobiDB-lite"/>
    </source>
</evidence>
<keyword evidence="8 11" id="KW-1133">Transmembrane helix</keyword>
<feature type="domain" description="ABC transporter" evidence="12">
    <location>
        <begin position="1103"/>
        <end position="1338"/>
    </location>
</feature>
<dbReference type="SMART" id="SM00382">
    <property type="entry name" value="AAA"/>
    <property type="match status" value="2"/>
</dbReference>
<dbReference type="Gene3D" id="1.20.1560.10">
    <property type="entry name" value="ABC transporter type 1, transmembrane domain"/>
    <property type="match status" value="1"/>
</dbReference>
<feature type="compositionally biased region" description="Acidic residues" evidence="10">
    <location>
        <begin position="2130"/>
        <end position="2141"/>
    </location>
</feature>
<evidence type="ECO:0000259" key="12">
    <source>
        <dbReference type="PROSITE" id="PS50893"/>
    </source>
</evidence>
<keyword evidence="7" id="KW-0067">ATP-binding</keyword>
<evidence type="ECO:0000313" key="16">
    <source>
        <dbReference type="Proteomes" id="UP001280581"/>
    </source>
</evidence>
<keyword evidence="6" id="KW-0547">Nucleotide-binding</keyword>
<comment type="similarity">
    <text evidence="2">Belongs to the oxygen-dependent FAD-linked oxidoreductase family.</text>
</comment>
<evidence type="ECO:0000313" key="15">
    <source>
        <dbReference type="EMBL" id="KAK3201310.1"/>
    </source>
</evidence>
<feature type="transmembrane region" description="Helical" evidence="11">
    <location>
        <begin position="203"/>
        <end position="220"/>
    </location>
</feature>
<evidence type="ECO:0000256" key="9">
    <source>
        <dbReference type="ARBA" id="ARBA00023136"/>
    </source>
</evidence>
<evidence type="ECO:0000259" key="14">
    <source>
        <dbReference type="PROSITE" id="PS51387"/>
    </source>
</evidence>
<dbReference type="CDD" id="cd18578">
    <property type="entry name" value="ABC_6TM_Pgp_ABCB1_D2_like"/>
    <property type="match status" value="1"/>
</dbReference>
<dbReference type="SUPFAM" id="SSF90123">
    <property type="entry name" value="ABC transporter transmembrane region"/>
    <property type="match status" value="2"/>
</dbReference>
<dbReference type="InterPro" id="IPR012951">
    <property type="entry name" value="BBE"/>
</dbReference>
<dbReference type="InterPro" id="IPR016166">
    <property type="entry name" value="FAD-bd_PCMH"/>
</dbReference>
<feature type="transmembrane region" description="Helical" evidence="11">
    <location>
        <begin position="130"/>
        <end position="151"/>
    </location>
</feature>
<evidence type="ECO:0000259" key="13">
    <source>
        <dbReference type="PROSITE" id="PS50929"/>
    </source>
</evidence>
<evidence type="ECO:0000256" key="8">
    <source>
        <dbReference type="ARBA" id="ARBA00022989"/>
    </source>
</evidence>
<dbReference type="Proteomes" id="UP001280581">
    <property type="component" value="Unassembled WGS sequence"/>
</dbReference>
<dbReference type="Pfam" id="PF01565">
    <property type="entry name" value="FAD_binding_4"/>
    <property type="match status" value="1"/>
</dbReference>
<dbReference type="InterPro" id="IPR027417">
    <property type="entry name" value="P-loop_NTPase"/>
</dbReference>
<evidence type="ECO:0000256" key="7">
    <source>
        <dbReference type="ARBA" id="ARBA00022840"/>
    </source>
</evidence>
<gene>
    <name evidence="15" type="ORF">GRF29_185g544002</name>
</gene>
<dbReference type="PANTHER" id="PTHR43394:SF1">
    <property type="entry name" value="ATP-BINDING CASSETTE SUB-FAMILY B MEMBER 10, MITOCHONDRIAL"/>
    <property type="match status" value="1"/>
</dbReference>
<dbReference type="GO" id="GO:0015421">
    <property type="term" value="F:ABC-type oligopeptide transporter activity"/>
    <property type="evidence" value="ECO:0007669"/>
    <property type="project" value="TreeGrafter"/>
</dbReference>
<dbReference type="Gene3D" id="3.40.50.300">
    <property type="entry name" value="P-loop containing nucleotide triphosphate hydrolases"/>
    <property type="match status" value="2"/>
</dbReference>
<dbReference type="InterPro" id="IPR003593">
    <property type="entry name" value="AAA+_ATPase"/>
</dbReference>
<evidence type="ECO:0000256" key="1">
    <source>
        <dbReference type="ARBA" id="ARBA00004141"/>
    </source>
</evidence>
<dbReference type="PROSITE" id="PS51387">
    <property type="entry name" value="FAD_PCMH"/>
    <property type="match status" value="1"/>
</dbReference>
<dbReference type="GO" id="GO:0005524">
    <property type="term" value="F:ATP binding"/>
    <property type="evidence" value="ECO:0007669"/>
    <property type="project" value="UniProtKB-KW"/>
</dbReference>
<dbReference type="PANTHER" id="PTHR43394">
    <property type="entry name" value="ATP-DEPENDENT PERMEASE MDL1, MITOCHONDRIAL"/>
    <property type="match status" value="1"/>
</dbReference>
<feature type="region of interest" description="Disordered" evidence="10">
    <location>
        <begin position="1"/>
        <end position="22"/>
    </location>
</feature>
<dbReference type="GO" id="GO:0005743">
    <property type="term" value="C:mitochondrial inner membrane"/>
    <property type="evidence" value="ECO:0007669"/>
    <property type="project" value="TreeGrafter"/>
</dbReference>
<evidence type="ECO:0000256" key="2">
    <source>
        <dbReference type="ARBA" id="ARBA00005466"/>
    </source>
</evidence>